<protein>
    <recommendedName>
        <fullName evidence="1">SnoaL-like domain-containing protein</fullName>
    </recommendedName>
</protein>
<dbReference type="Proteomes" id="UP000279959">
    <property type="component" value="Chromosome"/>
</dbReference>
<sequence>MILTKDMAGWLDLWADEGVFEHPYSPPGYKKQVVGKQAIAEYMSGFPERFDISEFNIVGLIPNAEGTEAFVEIRCKATALPTGRPYNQHYVGFMRVNEAGKLVLYRDFWNPLVAIETFGGADALADAFSAGGN</sequence>
<dbReference type="KEGG" id="sami:SAMIE_1026890"/>
<gene>
    <name evidence="2" type="ORF">SAMIE_1026890</name>
</gene>
<name>A0A494W7R3_9SPHN</name>
<dbReference type="Pfam" id="PF12680">
    <property type="entry name" value="SnoaL_2"/>
    <property type="match status" value="1"/>
</dbReference>
<dbReference type="InterPro" id="IPR037401">
    <property type="entry name" value="SnoaL-like"/>
</dbReference>
<reference evidence="2 3" key="1">
    <citation type="submission" date="2018-05" db="EMBL/GenBank/DDBJ databases">
        <title>Complete Genome Sequence of the Nonylphenol-Degrading Bacterium Sphingobium amiense DSM 16289T.</title>
        <authorList>
            <person name="Ootsuka M."/>
            <person name="Nishizawa T."/>
            <person name="Ohta H."/>
        </authorList>
    </citation>
    <scope>NUCLEOTIDE SEQUENCE [LARGE SCALE GENOMIC DNA]</scope>
    <source>
        <strain evidence="2 3">DSM 16289</strain>
    </source>
</reference>
<evidence type="ECO:0000259" key="1">
    <source>
        <dbReference type="Pfam" id="PF12680"/>
    </source>
</evidence>
<dbReference type="Gene3D" id="3.10.450.50">
    <property type="match status" value="1"/>
</dbReference>
<evidence type="ECO:0000313" key="2">
    <source>
        <dbReference type="EMBL" id="BBD99188.1"/>
    </source>
</evidence>
<evidence type="ECO:0000313" key="3">
    <source>
        <dbReference type="Proteomes" id="UP000279959"/>
    </source>
</evidence>
<organism evidence="2 3">
    <name type="scientific">Sphingobium amiense</name>
    <dbReference type="NCBI Taxonomy" id="135719"/>
    <lineage>
        <taxon>Bacteria</taxon>
        <taxon>Pseudomonadati</taxon>
        <taxon>Pseudomonadota</taxon>
        <taxon>Alphaproteobacteria</taxon>
        <taxon>Sphingomonadales</taxon>
        <taxon>Sphingomonadaceae</taxon>
        <taxon>Sphingobium</taxon>
    </lineage>
</organism>
<feature type="domain" description="SnoaL-like" evidence="1">
    <location>
        <begin position="4"/>
        <end position="104"/>
    </location>
</feature>
<keyword evidence="3" id="KW-1185">Reference proteome</keyword>
<dbReference type="InterPro" id="IPR032710">
    <property type="entry name" value="NTF2-like_dom_sf"/>
</dbReference>
<dbReference type="SUPFAM" id="SSF54427">
    <property type="entry name" value="NTF2-like"/>
    <property type="match status" value="1"/>
</dbReference>
<dbReference type="AlphaFoldDB" id="A0A494W7R3"/>
<accession>A0A494W7R3</accession>
<dbReference type="EMBL" id="AP018664">
    <property type="protein sequence ID" value="BBD99188.1"/>
    <property type="molecule type" value="Genomic_DNA"/>
</dbReference>
<proteinExistence type="predicted"/>